<keyword evidence="6" id="KW-0479">Metal-binding</keyword>
<comment type="catalytic activity">
    <reaction evidence="14">
        <text>pyruvate + ATP = phosphoenolpyruvate + ADP + H(+)</text>
        <dbReference type="Rhea" id="RHEA:18157"/>
        <dbReference type="ChEBI" id="CHEBI:15361"/>
        <dbReference type="ChEBI" id="CHEBI:15378"/>
        <dbReference type="ChEBI" id="CHEBI:30616"/>
        <dbReference type="ChEBI" id="CHEBI:58702"/>
        <dbReference type="ChEBI" id="CHEBI:456216"/>
        <dbReference type="EC" id="2.7.1.40"/>
    </reaction>
</comment>
<evidence type="ECO:0000313" key="15">
    <source>
        <dbReference type="EMBL" id="SDE72452.1"/>
    </source>
</evidence>
<dbReference type="RefSeq" id="WP_024482563.1">
    <property type="nucleotide sequence ID" value="NZ_FNBD01000003.1"/>
</dbReference>
<dbReference type="NCBIfam" id="NF004978">
    <property type="entry name" value="PRK06354.1"/>
    <property type="match status" value="1"/>
</dbReference>
<comment type="pathway">
    <text evidence="2 14">Carbohydrate degradation; glycolysis; pyruvate from D-glyceraldehyde 3-phosphate: step 5/5.</text>
</comment>
<dbReference type="Pfam" id="PF00224">
    <property type="entry name" value="PK"/>
    <property type="match status" value="1"/>
</dbReference>
<dbReference type="NCBIfam" id="TIGR01064">
    <property type="entry name" value="pyruv_kin"/>
    <property type="match status" value="1"/>
</dbReference>
<reference evidence="16" key="1">
    <citation type="submission" date="2016-10" db="EMBL/GenBank/DDBJ databases">
        <authorList>
            <person name="Varghese N."/>
            <person name="Submissions S."/>
        </authorList>
    </citation>
    <scope>NUCLEOTIDE SEQUENCE [LARGE SCALE GENOMIC DNA]</scope>
    <source>
        <strain evidence="16">DSM 24729</strain>
    </source>
</reference>
<evidence type="ECO:0000256" key="1">
    <source>
        <dbReference type="ARBA" id="ARBA00001958"/>
    </source>
</evidence>
<keyword evidence="5 14" id="KW-0808">Transferase</keyword>
<dbReference type="InterPro" id="IPR001697">
    <property type="entry name" value="Pyr_Knase"/>
</dbReference>
<evidence type="ECO:0000256" key="7">
    <source>
        <dbReference type="ARBA" id="ARBA00022741"/>
    </source>
</evidence>
<dbReference type="Pfam" id="PF02887">
    <property type="entry name" value="PK_C"/>
    <property type="match status" value="1"/>
</dbReference>
<keyword evidence="10 14" id="KW-0460">Magnesium</keyword>
<dbReference type="EMBL" id="FNBD01000003">
    <property type="protein sequence ID" value="SDE72452.1"/>
    <property type="molecule type" value="Genomic_DNA"/>
</dbReference>
<evidence type="ECO:0000256" key="14">
    <source>
        <dbReference type="RuleBase" id="RU000504"/>
    </source>
</evidence>
<dbReference type="Gene3D" id="2.40.33.10">
    <property type="entry name" value="PK beta-barrel domain-like"/>
    <property type="match status" value="1"/>
</dbReference>
<dbReference type="SUPFAM" id="SSF52935">
    <property type="entry name" value="PK C-terminal domain-like"/>
    <property type="match status" value="1"/>
</dbReference>
<dbReference type="InterPro" id="IPR011037">
    <property type="entry name" value="Pyrv_Knase-like_insert_dom_sf"/>
</dbReference>
<dbReference type="GO" id="GO:0004743">
    <property type="term" value="F:pyruvate kinase activity"/>
    <property type="evidence" value="ECO:0007669"/>
    <property type="project" value="UniProtKB-UniRule"/>
</dbReference>
<keyword evidence="9" id="KW-0067">ATP-binding</keyword>
<dbReference type="Gene3D" id="3.20.20.60">
    <property type="entry name" value="Phosphoenolpyruvate-binding domains"/>
    <property type="match status" value="1"/>
</dbReference>
<evidence type="ECO:0000256" key="13">
    <source>
        <dbReference type="NCBIfam" id="TIGR01064"/>
    </source>
</evidence>
<evidence type="ECO:0000256" key="11">
    <source>
        <dbReference type="ARBA" id="ARBA00023152"/>
    </source>
</evidence>
<dbReference type="FunFam" id="2.40.33.10:FF:000001">
    <property type="entry name" value="Pyruvate kinase"/>
    <property type="match status" value="1"/>
</dbReference>
<evidence type="ECO:0000256" key="9">
    <source>
        <dbReference type="ARBA" id="ARBA00022840"/>
    </source>
</evidence>
<dbReference type="InterPro" id="IPR036918">
    <property type="entry name" value="Pyrv_Knase_C_sf"/>
</dbReference>
<dbReference type="AlphaFoldDB" id="A0A1G7F989"/>
<dbReference type="UniPathway" id="UPA00109">
    <property type="reaction ID" value="UER00188"/>
</dbReference>
<keyword evidence="7" id="KW-0547">Nucleotide-binding</keyword>
<evidence type="ECO:0000256" key="10">
    <source>
        <dbReference type="ARBA" id="ARBA00022842"/>
    </source>
</evidence>
<dbReference type="GO" id="GO:0000287">
    <property type="term" value="F:magnesium ion binding"/>
    <property type="evidence" value="ECO:0007669"/>
    <property type="project" value="UniProtKB-UniRule"/>
</dbReference>
<dbReference type="PRINTS" id="PR01050">
    <property type="entry name" value="PYRUVTKNASE"/>
</dbReference>
<proteinExistence type="inferred from homology"/>
<evidence type="ECO:0000313" key="16">
    <source>
        <dbReference type="Proteomes" id="UP000182114"/>
    </source>
</evidence>
<dbReference type="eggNOG" id="COG0469">
    <property type="taxonomic scope" value="Bacteria"/>
</dbReference>
<evidence type="ECO:0000256" key="4">
    <source>
        <dbReference type="ARBA" id="ARBA00012142"/>
    </source>
</evidence>
<name>A0A1G7F989_9FLAO</name>
<dbReference type="EC" id="2.7.1.40" evidence="4 13"/>
<evidence type="ECO:0000256" key="2">
    <source>
        <dbReference type="ARBA" id="ARBA00004997"/>
    </source>
</evidence>
<accession>A0A1G7F989</accession>
<keyword evidence="16" id="KW-1185">Reference proteome</keyword>
<organism evidence="15 16">
    <name type="scientific">Cellulophaga baltica</name>
    <dbReference type="NCBI Taxonomy" id="76594"/>
    <lineage>
        <taxon>Bacteria</taxon>
        <taxon>Pseudomonadati</taxon>
        <taxon>Bacteroidota</taxon>
        <taxon>Flavobacteriia</taxon>
        <taxon>Flavobacteriales</taxon>
        <taxon>Flavobacteriaceae</taxon>
        <taxon>Cellulophaga</taxon>
    </lineage>
</organism>
<evidence type="ECO:0000256" key="6">
    <source>
        <dbReference type="ARBA" id="ARBA00022723"/>
    </source>
</evidence>
<dbReference type="InterPro" id="IPR018209">
    <property type="entry name" value="Pyrv_Knase_AS"/>
</dbReference>
<dbReference type="InterPro" id="IPR040442">
    <property type="entry name" value="Pyrv_kinase-like_dom_sf"/>
</dbReference>
<dbReference type="InterPro" id="IPR015793">
    <property type="entry name" value="Pyrv_Knase_brl"/>
</dbReference>
<protein>
    <recommendedName>
        <fullName evidence="4 13">Pyruvate kinase</fullName>
        <ecNumber evidence="4 13">2.7.1.40</ecNumber>
    </recommendedName>
</protein>
<dbReference type="GO" id="GO:0016301">
    <property type="term" value="F:kinase activity"/>
    <property type="evidence" value="ECO:0007669"/>
    <property type="project" value="UniProtKB-KW"/>
</dbReference>
<keyword evidence="12 15" id="KW-0670">Pyruvate</keyword>
<evidence type="ECO:0000256" key="5">
    <source>
        <dbReference type="ARBA" id="ARBA00022679"/>
    </source>
</evidence>
<dbReference type="GO" id="GO:0005524">
    <property type="term" value="F:ATP binding"/>
    <property type="evidence" value="ECO:0007669"/>
    <property type="project" value="UniProtKB-KW"/>
</dbReference>
<gene>
    <name evidence="15" type="ORF">SAMN04487992_103112</name>
</gene>
<dbReference type="SUPFAM" id="SSF51621">
    <property type="entry name" value="Phosphoenolpyruvate/pyruvate domain"/>
    <property type="match status" value="1"/>
</dbReference>
<evidence type="ECO:0000256" key="12">
    <source>
        <dbReference type="ARBA" id="ARBA00023317"/>
    </source>
</evidence>
<dbReference type="GO" id="GO:0030955">
    <property type="term" value="F:potassium ion binding"/>
    <property type="evidence" value="ECO:0007669"/>
    <property type="project" value="UniProtKB-UniRule"/>
</dbReference>
<comment type="similarity">
    <text evidence="3 14">Belongs to the pyruvate kinase family.</text>
</comment>
<dbReference type="InterPro" id="IPR015806">
    <property type="entry name" value="Pyrv_Knase_insert_dom_sf"/>
</dbReference>
<dbReference type="SUPFAM" id="SSF50800">
    <property type="entry name" value="PK beta-barrel domain-like"/>
    <property type="match status" value="1"/>
</dbReference>
<dbReference type="NCBIfam" id="NF004491">
    <property type="entry name" value="PRK05826.1"/>
    <property type="match status" value="1"/>
</dbReference>
<evidence type="ECO:0000256" key="8">
    <source>
        <dbReference type="ARBA" id="ARBA00022777"/>
    </source>
</evidence>
<keyword evidence="8 14" id="KW-0418">Kinase</keyword>
<dbReference type="PROSITE" id="PS00110">
    <property type="entry name" value="PYRUVATE_KINASE"/>
    <property type="match status" value="1"/>
</dbReference>
<sequence>MPTKKKTKIVATLGPATSKKEVLRDMINAGVDVFRINFSHADYEDVAERIKMIRELNDELGLNVSILGDLQGPKLRVGVMAGEVVVAPGDEITFVTGKPFEGTAERVYMNYTSFPKDVNVGEKILLDDGKLMFEVLSTNKENEVKAKVIQGGPLKSKKGVNLPNTNISLPALTEKDIKDAIFAISQKVDWIALSFVRFSQDLIDLQNLIKEHTDEKIPIIAKIEKPEAVENIDKIVAYCDGLMVARGDLGVEVPAQEVPLIQKQLVLRAKRARIPVIIATQMMETMITSLTPTRAEVNDVANSVMDGADAVMLSGETSVGNYPVQVIEKMSSILETVENSSLIKVPHEAPHVRTKRFITKSVCYHAALMANDIKAKAISTLTNSGYTAFQISAWRPSAHILVFTSNRRILTQLNLLWGVKAFYYDKYVTTDETIEDVNKMACEKGFLEVGDMLVSLAAMPMKDKGMVNTLRVTEIEALHMQA</sequence>
<dbReference type="PANTHER" id="PTHR11817">
    <property type="entry name" value="PYRUVATE KINASE"/>
    <property type="match status" value="1"/>
</dbReference>
<comment type="cofactor">
    <cofactor evidence="1">
        <name>K(+)</name>
        <dbReference type="ChEBI" id="CHEBI:29103"/>
    </cofactor>
</comment>
<dbReference type="Proteomes" id="UP000182114">
    <property type="component" value="Unassembled WGS sequence"/>
</dbReference>
<keyword evidence="11 14" id="KW-0324">Glycolysis</keyword>
<evidence type="ECO:0000256" key="3">
    <source>
        <dbReference type="ARBA" id="ARBA00008663"/>
    </source>
</evidence>
<dbReference type="InterPro" id="IPR015795">
    <property type="entry name" value="Pyrv_Knase_C"/>
</dbReference>
<dbReference type="InterPro" id="IPR015813">
    <property type="entry name" value="Pyrv/PenolPyrv_kinase-like_dom"/>
</dbReference>
<dbReference type="Gene3D" id="3.40.1380.20">
    <property type="entry name" value="Pyruvate kinase, C-terminal domain"/>
    <property type="match status" value="1"/>
</dbReference>